<dbReference type="GO" id="GO:0009252">
    <property type="term" value="P:peptidoglycan biosynthetic process"/>
    <property type="evidence" value="ECO:0007669"/>
    <property type="project" value="UniProtKB-UniRule"/>
</dbReference>
<proteinExistence type="inferred from homology"/>
<dbReference type="Gene3D" id="3.40.50.20">
    <property type="match status" value="1"/>
</dbReference>
<evidence type="ECO:0000256" key="12">
    <source>
        <dbReference type="ARBA" id="ARBA00023316"/>
    </source>
</evidence>
<evidence type="ECO:0000256" key="4">
    <source>
        <dbReference type="ARBA" id="ARBA00022490"/>
    </source>
</evidence>
<dbReference type="GO" id="GO:0008716">
    <property type="term" value="F:D-alanine-D-alanine ligase activity"/>
    <property type="evidence" value="ECO:0007669"/>
    <property type="project" value="UniProtKB-UniRule"/>
</dbReference>
<feature type="active site" evidence="14">
    <location>
        <position position="318"/>
    </location>
</feature>
<dbReference type="SMART" id="SM01209">
    <property type="entry name" value="GARS_A"/>
    <property type="match status" value="1"/>
</dbReference>
<evidence type="ECO:0000256" key="7">
    <source>
        <dbReference type="ARBA" id="ARBA00022741"/>
    </source>
</evidence>
<dbReference type="NCBIfam" id="TIGR01205">
    <property type="entry name" value="D_ala_D_alaTIGR"/>
    <property type="match status" value="1"/>
</dbReference>
<dbReference type="GO" id="GO:0008360">
    <property type="term" value="P:regulation of cell shape"/>
    <property type="evidence" value="ECO:0007669"/>
    <property type="project" value="UniProtKB-KW"/>
</dbReference>
<dbReference type="InterPro" id="IPR011095">
    <property type="entry name" value="Dala_Dala_lig_C"/>
</dbReference>
<feature type="active site" evidence="14">
    <location>
        <position position="13"/>
    </location>
</feature>
<sequence length="354" mass="38944">MKIVVLAGGRSTERNVSLSSGVKITNALRSKGYQVALVDLFLGKDLQNLTVDQLFTTEPEPDDPSKISDEVLTDDKINALRPGKSKALFGPNVLKICQAADIVYLGLHGEDGENGKVQAVLDLFEIRYTGSDTLASGLAMNKKFSKEIFQQNQIPTAEYIVANQADIDPSAIPFDFPVVVKPCNGGSSVGTHIVKQAQDLSAALTDALRFDQEVLIEKYIQGREFSVAIIDDQVLPPVEIVVTNGWYDFEHKFQDNSVTQFITPPEIDADVQEQMQRLTKQTFQALGMQNYGRIDFLVADNKAYVMEANSLPGMTPRSLIPREAAVVGINYADLCEKIIQSKLRIYAAQEQANA</sequence>
<gene>
    <name evidence="13 18" type="primary">ddl</name>
    <name evidence="18" type="ORF">JG29_01280</name>
</gene>
<evidence type="ECO:0000256" key="2">
    <source>
        <dbReference type="ARBA" id="ARBA00004496"/>
    </source>
</evidence>
<organism evidence="18 19">
    <name type="scientific">Bombilactobacillus mellis</name>
    <dbReference type="NCBI Taxonomy" id="1218508"/>
    <lineage>
        <taxon>Bacteria</taxon>
        <taxon>Bacillati</taxon>
        <taxon>Bacillota</taxon>
        <taxon>Bacilli</taxon>
        <taxon>Lactobacillales</taxon>
        <taxon>Lactobacillaceae</taxon>
        <taxon>Bombilactobacillus</taxon>
    </lineage>
</organism>
<dbReference type="PATRIC" id="fig|1218508.4.peg.132"/>
<evidence type="ECO:0000256" key="3">
    <source>
        <dbReference type="ARBA" id="ARBA00010871"/>
    </source>
</evidence>
<dbReference type="Gene3D" id="3.30.470.20">
    <property type="entry name" value="ATP-grasp fold, B domain"/>
    <property type="match status" value="1"/>
</dbReference>
<evidence type="ECO:0000256" key="15">
    <source>
        <dbReference type="PIRSR" id="PIRSR039102-3"/>
    </source>
</evidence>
<dbReference type="InterPro" id="IPR005905">
    <property type="entry name" value="D_ala_D_ala"/>
</dbReference>
<dbReference type="EMBL" id="JXBZ01000002">
    <property type="protein sequence ID" value="KJY51085.1"/>
    <property type="molecule type" value="Genomic_DNA"/>
</dbReference>
<dbReference type="InterPro" id="IPR011761">
    <property type="entry name" value="ATP-grasp"/>
</dbReference>
<dbReference type="GO" id="GO:0005524">
    <property type="term" value="F:ATP binding"/>
    <property type="evidence" value="ECO:0007669"/>
    <property type="project" value="UniProtKB-UniRule"/>
</dbReference>
<evidence type="ECO:0000256" key="13">
    <source>
        <dbReference type="HAMAP-Rule" id="MF_00047"/>
    </source>
</evidence>
<comment type="cofactor">
    <cofactor evidence="15">
        <name>Mg(2+)</name>
        <dbReference type="ChEBI" id="CHEBI:18420"/>
    </cofactor>
    <cofactor evidence="15">
        <name>Mn(2+)</name>
        <dbReference type="ChEBI" id="CHEBI:29035"/>
    </cofactor>
    <text evidence="15">Binds 2 magnesium or manganese ions per subunit.</text>
</comment>
<evidence type="ECO:0000313" key="19">
    <source>
        <dbReference type="Proteomes" id="UP000033695"/>
    </source>
</evidence>
<keyword evidence="6 15" id="KW-0479">Metal-binding</keyword>
<dbReference type="InterPro" id="IPR000291">
    <property type="entry name" value="D-Ala_lig_Van_CS"/>
</dbReference>
<dbReference type="STRING" id="1218508.JG29_01280"/>
<comment type="function">
    <text evidence="13">Cell wall formation.</text>
</comment>
<comment type="catalytic activity">
    <reaction evidence="13">
        <text>2 D-alanine + ATP = D-alanyl-D-alanine + ADP + phosphate + H(+)</text>
        <dbReference type="Rhea" id="RHEA:11224"/>
        <dbReference type="ChEBI" id="CHEBI:15378"/>
        <dbReference type="ChEBI" id="CHEBI:30616"/>
        <dbReference type="ChEBI" id="CHEBI:43474"/>
        <dbReference type="ChEBI" id="CHEBI:57416"/>
        <dbReference type="ChEBI" id="CHEBI:57822"/>
        <dbReference type="ChEBI" id="CHEBI:456216"/>
        <dbReference type="EC" id="6.3.2.4"/>
    </reaction>
</comment>
<dbReference type="PANTHER" id="PTHR23132">
    <property type="entry name" value="D-ALANINE--D-ALANINE LIGASE"/>
    <property type="match status" value="1"/>
</dbReference>
<evidence type="ECO:0000256" key="11">
    <source>
        <dbReference type="ARBA" id="ARBA00023211"/>
    </source>
</evidence>
<comment type="subcellular location">
    <subcellularLocation>
        <location evidence="2 13">Cytoplasm</location>
    </subcellularLocation>
</comment>
<dbReference type="Pfam" id="PF07478">
    <property type="entry name" value="Dala_Dala_lig_C"/>
    <property type="match status" value="1"/>
</dbReference>
<evidence type="ECO:0000313" key="18">
    <source>
        <dbReference type="EMBL" id="KJY51085.1"/>
    </source>
</evidence>
<keyword evidence="4 13" id="KW-0963">Cytoplasm</keyword>
<dbReference type="GO" id="GO:0046872">
    <property type="term" value="F:metal ion binding"/>
    <property type="evidence" value="ECO:0007669"/>
    <property type="project" value="UniProtKB-KW"/>
</dbReference>
<evidence type="ECO:0000256" key="9">
    <source>
        <dbReference type="ARBA" id="ARBA00022960"/>
    </source>
</evidence>
<evidence type="ECO:0000256" key="1">
    <source>
        <dbReference type="ARBA" id="ARBA00001936"/>
    </source>
</evidence>
<keyword evidence="8 16" id="KW-0067">ATP-binding</keyword>
<keyword evidence="9 13" id="KW-0133">Cell shape</keyword>
<evidence type="ECO:0000256" key="8">
    <source>
        <dbReference type="ARBA" id="ARBA00022840"/>
    </source>
</evidence>
<dbReference type="AlphaFoldDB" id="A0A0F4KXF3"/>
<evidence type="ECO:0000256" key="16">
    <source>
        <dbReference type="PROSITE-ProRule" id="PRU00409"/>
    </source>
</evidence>
<dbReference type="SUPFAM" id="SSF52440">
    <property type="entry name" value="PreATP-grasp domain"/>
    <property type="match status" value="1"/>
</dbReference>
<feature type="binding site" evidence="15">
    <location>
        <position position="295"/>
    </location>
    <ligand>
        <name>Mg(2+)</name>
        <dbReference type="ChEBI" id="CHEBI:18420"/>
        <label>1</label>
    </ligand>
</feature>
<accession>A0A0F4KXF3</accession>
<keyword evidence="10 13" id="KW-0573">Peptidoglycan synthesis</keyword>
<dbReference type="PIRSF" id="PIRSF039102">
    <property type="entry name" value="Ddl/VanB"/>
    <property type="match status" value="1"/>
</dbReference>
<dbReference type="UniPathway" id="UPA00219"/>
<dbReference type="PROSITE" id="PS00843">
    <property type="entry name" value="DALA_DALA_LIGASE_1"/>
    <property type="match status" value="1"/>
</dbReference>
<keyword evidence="12 13" id="KW-0961">Cell wall biogenesis/degradation</keyword>
<keyword evidence="7 16" id="KW-0547">Nucleotide-binding</keyword>
<dbReference type="GO" id="GO:0005737">
    <property type="term" value="C:cytoplasm"/>
    <property type="evidence" value="ECO:0007669"/>
    <property type="project" value="UniProtKB-SubCell"/>
</dbReference>
<comment type="cofactor">
    <cofactor evidence="1">
        <name>Mn(2+)</name>
        <dbReference type="ChEBI" id="CHEBI:29035"/>
    </cofactor>
</comment>
<dbReference type="OrthoDB" id="9813261at2"/>
<dbReference type="EC" id="6.3.2.4" evidence="13"/>
<comment type="similarity">
    <text evidence="3 13">Belongs to the D-alanine--D-alanine ligase family.</text>
</comment>
<dbReference type="RefSeq" id="WP_045922043.1">
    <property type="nucleotide sequence ID" value="NZ_JAAEDZ010000005.1"/>
</dbReference>
<dbReference type="Proteomes" id="UP000033695">
    <property type="component" value="Unassembled WGS sequence"/>
</dbReference>
<evidence type="ECO:0000259" key="17">
    <source>
        <dbReference type="PROSITE" id="PS50975"/>
    </source>
</evidence>
<keyword evidence="5 13" id="KW-0436">Ligase</keyword>
<dbReference type="PROSITE" id="PS50975">
    <property type="entry name" value="ATP_GRASP"/>
    <property type="match status" value="1"/>
</dbReference>
<dbReference type="InterPro" id="IPR016185">
    <property type="entry name" value="PreATP-grasp_dom_sf"/>
</dbReference>
<feature type="binding site" evidence="15">
    <location>
        <position position="307"/>
    </location>
    <ligand>
        <name>Mg(2+)</name>
        <dbReference type="ChEBI" id="CHEBI:18420"/>
        <label>2</label>
    </ligand>
</feature>
<dbReference type="PANTHER" id="PTHR23132:SF23">
    <property type="entry name" value="D-ALANINE--D-ALANINE LIGASE B"/>
    <property type="match status" value="1"/>
</dbReference>
<dbReference type="Gene3D" id="3.30.1490.20">
    <property type="entry name" value="ATP-grasp fold, A domain"/>
    <property type="match status" value="1"/>
</dbReference>
<dbReference type="HAMAP" id="MF_00047">
    <property type="entry name" value="Dala_Dala_lig"/>
    <property type="match status" value="1"/>
</dbReference>
<feature type="binding site" evidence="15">
    <location>
        <position position="307"/>
    </location>
    <ligand>
        <name>Mg(2+)</name>
        <dbReference type="ChEBI" id="CHEBI:18420"/>
        <label>1</label>
    </ligand>
</feature>
<evidence type="ECO:0000256" key="6">
    <source>
        <dbReference type="ARBA" id="ARBA00022723"/>
    </source>
</evidence>
<dbReference type="Pfam" id="PF01820">
    <property type="entry name" value="Dala_Dala_lig_N"/>
    <property type="match status" value="1"/>
</dbReference>
<dbReference type="HOGENOM" id="CLU_039268_1_1_9"/>
<feature type="active site" evidence="14">
    <location>
        <position position="187"/>
    </location>
</feature>
<keyword evidence="11 15" id="KW-0464">Manganese</keyword>
<keyword evidence="15" id="KW-0460">Magnesium</keyword>
<dbReference type="InterPro" id="IPR011127">
    <property type="entry name" value="Dala_Dala_lig_N"/>
</dbReference>
<evidence type="ECO:0000256" key="10">
    <source>
        <dbReference type="ARBA" id="ARBA00022984"/>
    </source>
</evidence>
<comment type="caution">
    <text evidence="18">The sequence shown here is derived from an EMBL/GenBank/DDBJ whole genome shotgun (WGS) entry which is preliminary data.</text>
</comment>
<name>A0A0F4KXF3_9LACO</name>
<comment type="pathway">
    <text evidence="13">Cell wall biogenesis; peptidoglycan biosynthesis.</text>
</comment>
<protein>
    <recommendedName>
        <fullName evidence="13">D-alanine--D-alanine ligase</fullName>
        <ecNumber evidence="13">6.3.2.4</ecNumber>
    </recommendedName>
    <alternativeName>
        <fullName evidence="13">D-Ala-D-Ala ligase</fullName>
    </alternativeName>
    <alternativeName>
        <fullName evidence="13">D-alanylalanine synthetase</fullName>
    </alternativeName>
</protein>
<reference evidence="18 19" key="1">
    <citation type="submission" date="2014-12" db="EMBL/GenBank/DDBJ databases">
        <title>Comparative genomics of the lactic acid bacteria isolated from the honey bee gut.</title>
        <authorList>
            <person name="Ellegaard K.M."/>
            <person name="Tamarit D."/>
            <person name="Javelind E."/>
            <person name="Olofsson T."/>
            <person name="Andersson S.G."/>
            <person name="Vasquez A."/>
        </authorList>
    </citation>
    <scope>NUCLEOTIDE SEQUENCE [LARGE SCALE GENOMIC DNA]</scope>
    <source>
        <strain evidence="18 19">Hon2</strain>
    </source>
</reference>
<evidence type="ECO:0000256" key="14">
    <source>
        <dbReference type="PIRSR" id="PIRSR039102-1"/>
    </source>
</evidence>
<feature type="domain" description="ATP-grasp" evidence="17">
    <location>
        <begin position="146"/>
        <end position="340"/>
    </location>
</feature>
<dbReference type="GO" id="GO:0071555">
    <property type="term" value="P:cell wall organization"/>
    <property type="evidence" value="ECO:0007669"/>
    <property type="project" value="UniProtKB-KW"/>
</dbReference>
<evidence type="ECO:0000256" key="5">
    <source>
        <dbReference type="ARBA" id="ARBA00022598"/>
    </source>
</evidence>
<keyword evidence="19" id="KW-1185">Reference proteome</keyword>
<dbReference type="SUPFAM" id="SSF56059">
    <property type="entry name" value="Glutathione synthetase ATP-binding domain-like"/>
    <property type="match status" value="1"/>
</dbReference>
<dbReference type="InterPro" id="IPR013815">
    <property type="entry name" value="ATP_grasp_subdomain_1"/>
</dbReference>
<feature type="binding site" evidence="15">
    <location>
        <position position="309"/>
    </location>
    <ligand>
        <name>Mg(2+)</name>
        <dbReference type="ChEBI" id="CHEBI:18420"/>
        <label>2</label>
    </ligand>
</feature>
<dbReference type="NCBIfam" id="NF002378">
    <property type="entry name" value="PRK01372.1"/>
    <property type="match status" value="1"/>
</dbReference>